<sequence>VKQDVELTCDSKKFSNIIWIRIISGHLPEFLGGIEFPAKSDHITTKQESGSFVLHISEAKLNDIGLYYCVTHDWRRWKFVTGHFVKVKETESDNSSIIQEPPTVNPGVQTSEKCSLLSNAENKMCSDSPAFVGFIPIDLHKQRLRLSNTVLCLICAALIITVIVLVYCICSMKKKTCSSCCYGKK</sequence>
<dbReference type="Gene3D" id="2.60.40.10">
    <property type="entry name" value="Immunoglobulins"/>
    <property type="match status" value="1"/>
</dbReference>
<reference evidence="2" key="1">
    <citation type="submission" date="2020-06" db="EMBL/GenBank/DDBJ databases">
        <authorList>
            <consortium name="Wellcome Sanger Institute Data Sharing"/>
        </authorList>
    </citation>
    <scope>NUCLEOTIDE SEQUENCE [LARGE SCALE GENOMIC DNA]</scope>
</reference>
<reference evidence="2" key="3">
    <citation type="submission" date="2025-09" db="UniProtKB">
        <authorList>
            <consortium name="Ensembl"/>
        </authorList>
    </citation>
    <scope>IDENTIFICATION</scope>
</reference>
<dbReference type="AlphaFoldDB" id="A0A8C5HFR5"/>
<dbReference type="InterPro" id="IPR036179">
    <property type="entry name" value="Ig-like_dom_sf"/>
</dbReference>
<proteinExistence type="predicted"/>
<accession>A0A8C5HFR5</accession>
<keyword evidence="1" id="KW-0472">Membrane</keyword>
<evidence type="ECO:0000313" key="2">
    <source>
        <dbReference type="Ensembl" id="ENSGWIP00000044119.1"/>
    </source>
</evidence>
<dbReference type="Proteomes" id="UP000694680">
    <property type="component" value="Chromosome 10"/>
</dbReference>
<dbReference type="InterPro" id="IPR013783">
    <property type="entry name" value="Ig-like_fold"/>
</dbReference>
<evidence type="ECO:0008006" key="4">
    <source>
        <dbReference type="Google" id="ProtNLM"/>
    </source>
</evidence>
<keyword evidence="1" id="KW-1133">Transmembrane helix</keyword>
<dbReference type="Ensembl" id="ENSGWIT00000047834.1">
    <property type="protein sequence ID" value="ENSGWIP00000044119.1"/>
    <property type="gene ID" value="ENSGWIG00000021966.1"/>
</dbReference>
<protein>
    <recommendedName>
        <fullName evidence="4">Immunoglobulin subtype domain-containing protein</fullName>
    </recommendedName>
</protein>
<evidence type="ECO:0000256" key="1">
    <source>
        <dbReference type="SAM" id="Phobius"/>
    </source>
</evidence>
<dbReference type="SUPFAM" id="SSF48726">
    <property type="entry name" value="Immunoglobulin"/>
    <property type="match status" value="1"/>
</dbReference>
<dbReference type="CDD" id="cd00099">
    <property type="entry name" value="IgV"/>
    <property type="match status" value="1"/>
</dbReference>
<keyword evidence="1" id="KW-0812">Transmembrane</keyword>
<reference evidence="2" key="2">
    <citation type="submission" date="2025-08" db="UniProtKB">
        <authorList>
            <consortium name="Ensembl"/>
        </authorList>
    </citation>
    <scope>IDENTIFICATION</scope>
</reference>
<feature type="transmembrane region" description="Helical" evidence="1">
    <location>
        <begin position="146"/>
        <end position="169"/>
    </location>
</feature>
<name>A0A8C5HFR5_GOUWI</name>
<keyword evidence="3" id="KW-1185">Reference proteome</keyword>
<evidence type="ECO:0000313" key="3">
    <source>
        <dbReference type="Proteomes" id="UP000694680"/>
    </source>
</evidence>
<organism evidence="2 3">
    <name type="scientific">Gouania willdenowi</name>
    <name type="common">Blunt-snouted clingfish</name>
    <name type="synonym">Lepadogaster willdenowi</name>
    <dbReference type="NCBI Taxonomy" id="441366"/>
    <lineage>
        <taxon>Eukaryota</taxon>
        <taxon>Metazoa</taxon>
        <taxon>Chordata</taxon>
        <taxon>Craniata</taxon>
        <taxon>Vertebrata</taxon>
        <taxon>Euteleostomi</taxon>
        <taxon>Actinopterygii</taxon>
        <taxon>Neopterygii</taxon>
        <taxon>Teleostei</taxon>
        <taxon>Neoteleostei</taxon>
        <taxon>Acanthomorphata</taxon>
        <taxon>Ovalentaria</taxon>
        <taxon>Blenniimorphae</taxon>
        <taxon>Blenniiformes</taxon>
        <taxon>Gobiesocoidei</taxon>
        <taxon>Gobiesocidae</taxon>
        <taxon>Gobiesocinae</taxon>
        <taxon>Gouania</taxon>
    </lineage>
</organism>